<dbReference type="RefSeq" id="WP_271279985.1">
    <property type="nucleotide sequence ID" value="NZ_BAABFD010000024.1"/>
</dbReference>
<name>A0ABT4TBB0_9ACTN</name>
<dbReference type="Proteomes" id="UP001212498">
    <property type="component" value="Unassembled WGS sequence"/>
</dbReference>
<dbReference type="CDD" id="cd02440">
    <property type="entry name" value="AdoMet_MTases"/>
    <property type="match status" value="1"/>
</dbReference>
<gene>
    <name evidence="2" type="ORF">OUY24_39810</name>
</gene>
<dbReference type="SUPFAM" id="SSF53335">
    <property type="entry name" value="S-adenosyl-L-methionine-dependent methyltransferases"/>
    <property type="match status" value="1"/>
</dbReference>
<keyword evidence="3" id="KW-1185">Reference proteome</keyword>
<protein>
    <submittedName>
        <fullName evidence="2">Class I SAM-dependent methyltransferase</fullName>
    </submittedName>
</protein>
<dbReference type="PANTHER" id="PTHR43464:SF91">
    <property type="entry name" value="SLL0487 PROTEIN"/>
    <property type="match status" value="1"/>
</dbReference>
<evidence type="ECO:0000313" key="2">
    <source>
        <dbReference type="EMBL" id="MDA0646808.1"/>
    </source>
</evidence>
<dbReference type="Gene3D" id="3.40.50.150">
    <property type="entry name" value="Vaccinia Virus protein VP39"/>
    <property type="match status" value="1"/>
</dbReference>
<evidence type="ECO:0000259" key="1">
    <source>
        <dbReference type="Pfam" id="PF13649"/>
    </source>
</evidence>
<organism evidence="2 3">
    <name type="scientific">Nonomuraea ferruginea</name>
    <dbReference type="NCBI Taxonomy" id="46174"/>
    <lineage>
        <taxon>Bacteria</taxon>
        <taxon>Bacillati</taxon>
        <taxon>Actinomycetota</taxon>
        <taxon>Actinomycetes</taxon>
        <taxon>Streptosporangiales</taxon>
        <taxon>Streptosporangiaceae</taxon>
        <taxon>Nonomuraea</taxon>
    </lineage>
</organism>
<dbReference type="InterPro" id="IPR029063">
    <property type="entry name" value="SAM-dependent_MTases_sf"/>
</dbReference>
<dbReference type="Pfam" id="PF13649">
    <property type="entry name" value="Methyltransf_25"/>
    <property type="match status" value="1"/>
</dbReference>
<proteinExistence type="predicted"/>
<dbReference type="EMBL" id="JAPNUD010000227">
    <property type="protein sequence ID" value="MDA0646808.1"/>
    <property type="molecule type" value="Genomic_DNA"/>
</dbReference>
<dbReference type="InterPro" id="IPR041698">
    <property type="entry name" value="Methyltransf_25"/>
</dbReference>
<dbReference type="PANTHER" id="PTHR43464">
    <property type="entry name" value="METHYLTRANSFERASE"/>
    <property type="match status" value="1"/>
</dbReference>
<sequence>MKVPERLLWAVETLETRPGERVLEIGCGRGVAVGLLCERSASVTAIDRSATAVKAARERNARHVEAGAAVIEQAELDGGGLPGGPYDKVFAVNVNVFWTRSPAAELAAVKRALAPGGSLHLFYEPPGAAKAQEIAVKVEAALAGSGFTSTTLTHGLLLCLKGELTP</sequence>
<feature type="domain" description="Methyltransferase" evidence="1">
    <location>
        <begin position="22"/>
        <end position="117"/>
    </location>
</feature>
<reference evidence="2 3" key="1">
    <citation type="submission" date="2022-11" db="EMBL/GenBank/DDBJ databases">
        <title>Nonomuraea corallina sp. nov., a new species of the genus Nonomuraea isolated from sea side sediment in Thai sea.</title>
        <authorList>
            <person name="Ngamcharungchit C."/>
            <person name="Matsumoto A."/>
            <person name="Suriyachadkun C."/>
            <person name="Panbangred W."/>
            <person name="Inahashi Y."/>
            <person name="Intra B."/>
        </authorList>
    </citation>
    <scope>NUCLEOTIDE SEQUENCE [LARGE SCALE GENOMIC DNA]</scope>
    <source>
        <strain evidence="2 3">DSM 43553</strain>
    </source>
</reference>
<dbReference type="GO" id="GO:0032259">
    <property type="term" value="P:methylation"/>
    <property type="evidence" value="ECO:0007669"/>
    <property type="project" value="UniProtKB-KW"/>
</dbReference>
<comment type="caution">
    <text evidence="2">The sequence shown here is derived from an EMBL/GenBank/DDBJ whole genome shotgun (WGS) entry which is preliminary data.</text>
</comment>
<accession>A0ABT4TBB0</accession>
<evidence type="ECO:0000313" key="3">
    <source>
        <dbReference type="Proteomes" id="UP001212498"/>
    </source>
</evidence>
<keyword evidence="2" id="KW-0808">Transferase</keyword>
<dbReference type="GO" id="GO:0008168">
    <property type="term" value="F:methyltransferase activity"/>
    <property type="evidence" value="ECO:0007669"/>
    <property type="project" value="UniProtKB-KW"/>
</dbReference>
<keyword evidence="2" id="KW-0489">Methyltransferase</keyword>